<feature type="repeat" description="PPR" evidence="1">
    <location>
        <begin position="294"/>
        <end position="330"/>
    </location>
</feature>
<feature type="region of interest" description="Disordered" evidence="2">
    <location>
        <begin position="159"/>
        <end position="186"/>
    </location>
</feature>
<dbReference type="InParanoid" id="A0A1D3CR36"/>
<evidence type="ECO:0000256" key="1">
    <source>
        <dbReference type="PROSITE-ProRule" id="PRU00708"/>
    </source>
</evidence>
<dbReference type="VEuPathDB" id="ToxoDB:cyc_04427"/>
<proteinExistence type="predicted"/>
<sequence>MEGPRPGGPILEGPPVEAPLPRGLLPTEERKALNKECSAILDKTRRFWISLALMDAQLFLLKPGKTPTPRVFLASRRRLYKAHHRQIEPQRAMGTSGGPLASWARWSDSAWSMRLPQARPLPPLRGVSLRKWTAPWAPPLSRVFVHIFPSPFYRKRQDPDPFAAAARPPQHLPLPPRVGADGRQEPAQVAAACVPEVSRTPGESFRREALWGSARSEAPMQGGSEIQKPPLAAAAPETPGASAGSPSGLAEILKGHVAAQRWMQQRLWVALTKRQWPLFDRLLSNYWRCGLNYDEVTYTLKLHGYILSHRKKPEKAFLVLEEMKAAKMHPAIIRLNEGIIISQMELQDIFCALPADAYQNLCRLAFHSAIKVQRQRRIRLRERLMATSPEQLFALTYRDVVALLDAQEKALCFPDETLALIDADRWNDAPSLEGNQAFLAALNEALGLEAPGSPEASGALEDSEDPGESLAGIESPVGELNLPDWLGKEELLDFSLPDSSEELRALEDSAVVHAHAKAGTEEPAKCVSNTVTPRGCAPRQGALDTNGTEMPSSAAGHSHIAPRSEKTPAAGALSDLRLLSQPLEISANPRPIDWPCRQMYCIG</sequence>
<dbReference type="InterPro" id="IPR002885">
    <property type="entry name" value="PPR_rpt"/>
</dbReference>
<reference evidence="3 4" key="1">
    <citation type="journal article" date="2016" name="BMC Genomics">
        <title>Comparative genomics reveals Cyclospora cayetanensis possesses coccidia-like metabolism and invasion components but unique surface antigens.</title>
        <authorList>
            <person name="Liu S."/>
            <person name="Wang L."/>
            <person name="Zheng H."/>
            <person name="Xu Z."/>
            <person name="Roellig D.M."/>
            <person name="Li N."/>
            <person name="Frace M.A."/>
            <person name="Tang K."/>
            <person name="Arrowood M.J."/>
            <person name="Moss D.M."/>
            <person name="Zhang L."/>
            <person name="Feng Y."/>
            <person name="Xiao L."/>
        </authorList>
    </citation>
    <scope>NUCLEOTIDE SEQUENCE [LARGE SCALE GENOMIC DNA]</scope>
    <source>
        <strain evidence="3 4">CHN_HEN01</strain>
    </source>
</reference>
<evidence type="ECO:0000256" key="2">
    <source>
        <dbReference type="SAM" id="MobiDB-lite"/>
    </source>
</evidence>
<name>A0A1D3CR36_9EIME</name>
<keyword evidence="4" id="KW-1185">Reference proteome</keyword>
<dbReference type="Proteomes" id="UP000095192">
    <property type="component" value="Unassembled WGS sequence"/>
</dbReference>
<evidence type="ECO:0000313" key="4">
    <source>
        <dbReference type="Proteomes" id="UP000095192"/>
    </source>
</evidence>
<dbReference type="PROSITE" id="PS51375">
    <property type="entry name" value="PPR"/>
    <property type="match status" value="1"/>
</dbReference>
<gene>
    <name evidence="3" type="ORF">cyc_04427</name>
</gene>
<dbReference type="VEuPathDB" id="ToxoDB:LOC34620962"/>
<protein>
    <submittedName>
        <fullName evidence="3">Uncharacterized protein</fullName>
    </submittedName>
</protein>
<feature type="region of interest" description="Disordered" evidence="2">
    <location>
        <begin position="1"/>
        <end position="22"/>
    </location>
</feature>
<feature type="compositionally biased region" description="Low complexity" evidence="2">
    <location>
        <begin position="229"/>
        <end position="246"/>
    </location>
</feature>
<dbReference type="AlphaFoldDB" id="A0A1D3CR36"/>
<feature type="region of interest" description="Disordered" evidence="2">
    <location>
        <begin position="450"/>
        <end position="475"/>
    </location>
</feature>
<organism evidence="3 4">
    <name type="scientific">Cyclospora cayetanensis</name>
    <dbReference type="NCBI Taxonomy" id="88456"/>
    <lineage>
        <taxon>Eukaryota</taxon>
        <taxon>Sar</taxon>
        <taxon>Alveolata</taxon>
        <taxon>Apicomplexa</taxon>
        <taxon>Conoidasida</taxon>
        <taxon>Coccidia</taxon>
        <taxon>Eucoccidiorida</taxon>
        <taxon>Eimeriorina</taxon>
        <taxon>Eimeriidae</taxon>
        <taxon>Cyclospora</taxon>
    </lineage>
</organism>
<feature type="region of interest" description="Disordered" evidence="2">
    <location>
        <begin position="213"/>
        <end position="246"/>
    </location>
</feature>
<feature type="compositionally biased region" description="Low complexity" evidence="2">
    <location>
        <begin position="160"/>
        <end position="169"/>
    </location>
</feature>
<dbReference type="EMBL" id="JROU02002258">
    <property type="protein sequence ID" value="OEH73657.1"/>
    <property type="molecule type" value="Genomic_DNA"/>
</dbReference>
<accession>A0A1D3CR36</accession>
<evidence type="ECO:0000313" key="3">
    <source>
        <dbReference type="EMBL" id="OEH73657.1"/>
    </source>
</evidence>
<comment type="caution">
    <text evidence="3">The sequence shown here is derived from an EMBL/GenBank/DDBJ whole genome shotgun (WGS) entry which is preliminary data.</text>
</comment>